<evidence type="ECO:0000313" key="2">
    <source>
        <dbReference type="EMBL" id="EIW79907.1"/>
    </source>
</evidence>
<feature type="region of interest" description="Disordered" evidence="1">
    <location>
        <begin position="1"/>
        <end position="117"/>
    </location>
</feature>
<feature type="compositionally biased region" description="Pro residues" evidence="1">
    <location>
        <begin position="25"/>
        <end position="38"/>
    </location>
</feature>
<dbReference type="OrthoDB" id="2678679at2759"/>
<dbReference type="PANTHER" id="PTHR48148">
    <property type="entry name" value="KERATINOCYTE PROLINE-RICH PROTEIN"/>
    <property type="match status" value="1"/>
</dbReference>
<feature type="compositionally biased region" description="Basic and acidic residues" evidence="1">
    <location>
        <begin position="207"/>
        <end position="217"/>
    </location>
</feature>
<feature type="region of interest" description="Disordered" evidence="1">
    <location>
        <begin position="605"/>
        <end position="636"/>
    </location>
</feature>
<feature type="compositionally biased region" description="Basic and acidic residues" evidence="1">
    <location>
        <begin position="101"/>
        <end position="112"/>
    </location>
</feature>
<feature type="compositionally biased region" description="Pro residues" evidence="1">
    <location>
        <begin position="66"/>
        <end position="78"/>
    </location>
</feature>
<organism evidence="2 3">
    <name type="scientific">Coniophora puteana (strain RWD-64-598)</name>
    <name type="common">Brown rot fungus</name>
    <dbReference type="NCBI Taxonomy" id="741705"/>
    <lineage>
        <taxon>Eukaryota</taxon>
        <taxon>Fungi</taxon>
        <taxon>Dikarya</taxon>
        <taxon>Basidiomycota</taxon>
        <taxon>Agaricomycotina</taxon>
        <taxon>Agaricomycetes</taxon>
        <taxon>Agaricomycetidae</taxon>
        <taxon>Boletales</taxon>
        <taxon>Coniophorineae</taxon>
        <taxon>Coniophoraceae</taxon>
        <taxon>Coniophora</taxon>
    </lineage>
</organism>
<keyword evidence="3" id="KW-1185">Reference proteome</keyword>
<name>A0A5M3MLJ8_CONPW</name>
<comment type="caution">
    <text evidence="2">The sequence shown here is derived from an EMBL/GenBank/DDBJ whole genome shotgun (WGS) entry which is preliminary data.</text>
</comment>
<reference evidence="3" key="1">
    <citation type="journal article" date="2012" name="Science">
        <title>The Paleozoic origin of enzymatic lignin decomposition reconstructed from 31 fungal genomes.</title>
        <authorList>
            <person name="Floudas D."/>
            <person name="Binder M."/>
            <person name="Riley R."/>
            <person name="Barry K."/>
            <person name="Blanchette R.A."/>
            <person name="Henrissat B."/>
            <person name="Martinez A.T."/>
            <person name="Otillar R."/>
            <person name="Spatafora J.W."/>
            <person name="Yadav J.S."/>
            <person name="Aerts A."/>
            <person name="Benoit I."/>
            <person name="Boyd A."/>
            <person name="Carlson A."/>
            <person name="Copeland A."/>
            <person name="Coutinho P.M."/>
            <person name="de Vries R.P."/>
            <person name="Ferreira P."/>
            <person name="Findley K."/>
            <person name="Foster B."/>
            <person name="Gaskell J."/>
            <person name="Glotzer D."/>
            <person name="Gorecki P."/>
            <person name="Heitman J."/>
            <person name="Hesse C."/>
            <person name="Hori C."/>
            <person name="Igarashi K."/>
            <person name="Jurgens J.A."/>
            <person name="Kallen N."/>
            <person name="Kersten P."/>
            <person name="Kohler A."/>
            <person name="Kuees U."/>
            <person name="Kumar T.K.A."/>
            <person name="Kuo A."/>
            <person name="LaButti K."/>
            <person name="Larrondo L.F."/>
            <person name="Lindquist E."/>
            <person name="Ling A."/>
            <person name="Lombard V."/>
            <person name="Lucas S."/>
            <person name="Lundell T."/>
            <person name="Martin R."/>
            <person name="McLaughlin D.J."/>
            <person name="Morgenstern I."/>
            <person name="Morin E."/>
            <person name="Murat C."/>
            <person name="Nagy L.G."/>
            <person name="Nolan M."/>
            <person name="Ohm R.A."/>
            <person name="Patyshakuliyeva A."/>
            <person name="Rokas A."/>
            <person name="Ruiz-Duenas F.J."/>
            <person name="Sabat G."/>
            <person name="Salamov A."/>
            <person name="Samejima M."/>
            <person name="Schmutz J."/>
            <person name="Slot J.C."/>
            <person name="St John F."/>
            <person name="Stenlid J."/>
            <person name="Sun H."/>
            <person name="Sun S."/>
            <person name="Syed K."/>
            <person name="Tsang A."/>
            <person name="Wiebenga A."/>
            <person name="Young D."/>
            <person name="Pisabarro A."/>
            <person name="Eastwood D.C."/>
            <person name="Martin F."/>
            <person name="Cullen D."/>
            <person name="Grigoriev I.V."/>
            <person name="Hibbett D.S."/>
        </authorList>
    </citation>
    <scope>NUCLEOTIDE SEQUENCE [LARGE SCALE GENOMIC DNA]</scope>
    <source>
        <strain evidence="3">RWD-64-598 SS2</strain>
    </source>
</reference>
<feature type="region of interest" description="Disordered" evidence="1">
    <location>
        <begin position="704"/>
        <end position="765"/>
    </location>
</feature>
<dbReference type="GeneID" id="19205580"/>
<dbReference type="KEGG" id="cput:CONPUDRAFT_166578"/>
<accession>A0A5M3MLJ8</accession>
<protein>
    <submittedName>
        <fullName evidence="2">Uncharacterized protein</fullName>
    </submittedName>
</protein>
<sequence>MDAVHNGSPPVQAYAQAEFAVGPSTPTPAPAPPPPPQAAPLEKTTKPRGRPPKAKAKADGSNAAPTPTPAPASAPAPGKPKWTFVKPPASAPRKGRGKASAKREDRRPETGRRPRVWANSADDLKAVLPDLWKSKTGLDKDCFWPYMLFVENAWPEDVWRDREIEVSFVFDFTCHESDLQPRKSQGPDAREGPARDANASSEDVDMDASHVARDDGPSHPLTVPLPIPPDMEEFGYLHVDEQPLPVTIMVARDCPIVPFQLPEDYRYAWLGIFVVTQVQYGRLDQPKPKTIPSGVFGRTVWKVRFAWIPGGEDVLADNYGIRGLNHPWWAPPASDSMDVDGDEEEEVDPWGFRLAYYNYVPLDLFSPLKGGEFYPRGWWCQECGMINSQWWFRHQLCRSEMCTSKPRVPPQALIEPMSALRDMYRVDTFNIPYDTIPTGSKREPKKFKDGMWTYTYKVNPEALAVHVFTCDREFLQREADQLLVGIQGDIIMERENPTSPYFVYEVALDGHGCLMDKDNNSSFRLAFDMIATYLTQYCEAPEGSFKARSLVVRSWATSGRRGAFTFDARKTPYFILSIGSTFKIELAPKRGFGFGPTATKVLVPDITSSPGASKSRKQRKSSPTPAFDIDGNPTVDDSEYAELAGHGGWRRQPVEDDLQEDVPQVAVEGPPLQREAYHPTMTSFREVSPLFSAYDDADDVLDEPARKRRKGKEKAIIDLPDQSEEDDIPLLPPLSDDIPEEPAPSRSKGKEKAVDPPEQSDEEVIRLLSWEDEPYIEHRAAFDENEPGPSNRMGRVIWREPVDAEHVDEEDRSFDAPDEEDDLIPYVGKGKGRAVDPLPFAPSLPEPRCIEPEPEPAPEPEQPAQPVEPVRGEKPNLHPELIVTELAMTLVHGDGVVLRGDEFTARFNRNGTSILFIASFEFVAAFVPPREVRSSGVDDDRVTELV</sequence>
<dbReference type="Proteomes" id="UP000053558">
    <property type="component" value="Unassembled WGS sequence"/>
</dbReference>
<gene>
    <name evidence="2" type="ORF">CONPUDRAFT_166578</name>
</gene>
<feature type="region of interest" description="Disordered" evidence="1">
    <location>
        <begin position="178"/>
        <end position="222"/>
    </location>
</feature>
<feature type="region of interest" description="Disordered" evidence="1">
    <location>
        <begin position="826"/>
        <end position="869"/>
    </location>
</feature>
<dbReference type="PANTHER" id="PTHR48148:SF3">
    <property type="entry name" value="KERATINOCYTE PROLINE-RICH PROTEIN"/>
    <property type="match status" value="1"/>
</dbReference>
<feature type="compositionally biased region" description="Basic residues" evidence="1">
    <location>
        <begin position="46"/>
        <end position="55"/>
    </location>
</feature>
<evidence type="ECO:0000313" key="3">
    <source>
        <dbReference type="Proteomes" id="UP000053558"/>
    </source>
</evidence>
<dbReference type="EMBL" id="JH711580">
    <property type="protein sequence ID" value="EIW79907.1"/>
    <property type="molecule type" value="Genomic_DNA"/>
</dbReference>
<dbReference type="AlphaFoldDB" id="A0A5M3MLJ8"/>
<dbReference type="RefSeq" id="XP_007770232.1">
    <property type="nucleotide sequence ID" value="XM_007772042.1"/>
</dbReference>
<proteinExistence type="predicted"/>
<evidence type="ECO:0000256" key="1">
    <source>
        <dbReference type="SAM" id="MobiDB-lite"/>
    </source>
</evidence>